<dbReference type="EMBL" id="MHUT01000018">
    <property type="protein sequence ID" value="OHA80536.1"/>
    <property type="molecule type" value="Genomic_DNA"/>
</dbReference>
<dbReference type="InterPro" id="IPR014717">
    <property type="entry name" value="Transl_elong_EF1B/ribsomal_bS6"/>
</dbReference>
<comment type="caution">
    <text evidence="2">The sequence shown here is derived from an EMBL/GenBank/DDBJ whole genome shotgun (WGS) entry which is preliminary data.</text>
</comment>
<evidence type="ECO:0000313" key="2">
    <source>
        <dbReference type="EMBL" id="OHA80536.1"/>
    </source>
</evidence>
<evidence type="ECO:0000256" key="1">
    <source>
        <dbReference type="SAM" id="Phobius"/>
    </source>
</evidence>
<keyword evidence="1" id="KW-0472">Membrane</keyword>
<keyword evidence="1" id="KW-1133">Transmembrane helix</keyword>
<proteinExistence type="predicted"/>
<name>A0A1G2S654_9BACT</name>
<sequence length="240" mass="26118">MTKPITSFVVLILSTGFIFFYVVPAYNINRERRDSVGSLTKTLSAFSEISMLVDKTKKNLSSIGPAEMSRLEVFLPEKIDEIRFANNIQSIGTKNRISLSNIKVEGPANGTQKTTTVSGTNAAQGLVGTLSISDKSTAAKINNTEFAVTKSSAGAAVLAKKYATTKAKFTFTATFETFQLFLNDLEKSLGLMDITSLSFVPLPEDKSVPRTGRTSADSKPKGPVSPIYQFTLEMETYLLK</sequence>
<dbReference type="Proteomes" id="UP000179118">
    <property type="component" value="Unassembled WGS sequence"/>
</dbReference>
<evidence type="ECO:0000313" key="3">
    <source>
        <dbReference type="Proteomes" id="UP000179118"/>
    </source>
</evidence>
<feature type="transmembrane region" description="Helical" evidence="1">
    <location>
        <begin position="6"/>
        <end position="23"/>
    </location>
</feature>
<accession>A0A1G2S654</accession>
<gene>
    <name evidence="2" type="ORF">A3D51_00450</name>
</gene>
<protein>
    <submittedName>
        <fullName evidence="2">Uncharacterized protein</fullName>
    </submittedName>
</protein>
<dbReference type="Gene3D" id="3.30.70.60">
    <property type="match status" value="1"/>
</dbReference>
<keyword evidence="1" id="KW-0812">Transmembrane</keyword>
<dbReference type="AlphaFoldDB" id="A0A1G2S654"/>
<reference evidence="2 3" key="1">
    <citation type="journal article" date="2016" name="Nat. Commun.">
        <title>Thousands of microbial genomes shed light on interconnected biogeochemical processes in an aquifer system.</title>
        <authorList>
            <person name="Anantharaman K."/>
            <person name="Brown C.T."/>
            <person name="Hug L.A."/>
            <person name="Sharon I."/>
            <person name="Castelle C.J."/>
            <person name="Probst A.J."/>
            <person name="Thomas B.C."/>
            <person name="Singh A."/>
            <person name="Wilkins M.J."/>
            <person name="Karaoz U."/>
            <person name="Brodie E.L."/>
            <person name="Williams K.H."/>
            <person name="Hubbard S.S."/>
            <person name="Banfield J.F."/>
        </authorList>
    </citation>
    <scope>NUCLEOTIDE SEQUENCE [LARGE SCALE GENOMIC DNA]</scope>
</reference>
<organism evidence="2 3">
    <name type="scientific">Candidatus Yonathbacteria bacterium RIFCSPHIGHO2_02_FULL_44_14</name>
    <dbReference type="NCBI Taxonomy" id="1802724"/>
    <lineage>
        <taxon>Bacteria</taxon>
        <taxon>Candidatus Yonathiibacteriota</taxon>
    </lineage>
</organism>